<evidence type="ECO:0000313" key="7">
    <source>
        <dbReference type="Proteomes" id="UP001501624"/>
    </source>
</evidence>
<dbReference type="Gene3D" id="1.10.10.10">
    <property type="entry name" value="Winged helix-like DNA-binding domain superfamily/Winged helix DNA-binding domain"/>
    <property type="match status" value="1"/>
</dbReference>
<dbReference type="SUPFAM" id="SSF53850">
    <property type="entry name" value="Periplasmic binding protein-like II"/>
    <property type="match status" value="1"/>
</dbReference>
<dbReference type="CDD" id="cd08412">
    <property type="entry name" value="PBP2_PAO1_like"/>
    <property type="match status" value="1"/>
</dbReference>
<dbReference type="PRINTS" id="PR00039">
    <property type="entry name" value="HTHLYSR"/>
</dbReference>
<protein>
    <submittedName>
        <fullName evidence="6">LysR family transcriptional regulator</fullName>
    </submittedName>
</protein>
<dbReference type="SUPFAM" id="SSF46785">
    <property type="entry name" value="Winged helix' DNA-binding domain"/>
    <property type="match status" value="1"/>
</dbReference>
<dbReference type="RefSeq" id="WP_237339068.1">
    <property type="nucleotide sequence ID" value="NZ_BAABCM010000022.1"/>
</dbReference>
<keyword evidence="2" id="KW-0805">Transcription regulation</keyword>
<keyword evidence="4" id="KW-0804">Transcription</keyword>
<gene>
    <name evidence="6" type="ORF">GCM10022380_84500</name>
</gene>
<dbReference type="InterPro" id="IPR036390">
    <property type="entry name" value="WH_DNA-bd_sf"/>
</dbReference>
<proteinExistence type="inferred from homology"/>
<accession>A0ABP7JTW2</accession>
<evidence type="ECO:0000259" key="5">
    <source>
        <dbReference type="PROSITE" id="PS50931"/>
    </source>
</evidence>
<evidence type="ECO:0000313" key="6">
    <source>
        <dbReference type="EMBL" id="GAA3853716.1"/>
    </source>
</evidence>
<keyword evidence="3" id="KW-0238">DNA-binding</keyword>
<feature type="domain" description="HTH lysR-type" evidence="5">
    <location>
        <begin position="6"/>
        <end position="64"/>
    </location>
</feature>
<sequence length="308" mass="33911">MSEPSFTLVQLRYFEAAARHLSMTAASRELLVSQSAVSTAIAQLERELGVQLLLRHHARGLSLTTAGQAFHQRVLDFLAHGAELVETARQAGTELVGPLTVGCFTTLAPFRLPGLLAEFEDRHPQVRVQLREGEHSALKAALRSGECEVALLYGYDLDDDIDRVVVDTAPPYVLVSPGHRLATRGKVALADLDGEPMVLLDLPHSREYLQSVLRGAGVEPEIRHRTTGYETVRALVAHGHGFALLNQRPPAESTYAGERAVPLALTDEVASLEIVVAWMRGVRLTRRAQEFVKLCRELYASGKQMQKR</sequence>
<dbReference type="PANTHER" id="PTHR30346:SF0">
    <property type="entry name" value="HCA OPERON TRANSCRIPTIONAL ACTIVATOR HCAR"/>
    <property type="match status" value="1"/>
</dbReference>
<dbReference type="Gene3D" id="3.40.190.10">
    <property type="entry name" value="Periplasmic binding protein-like II"/>
    <property type="match status" value="2"/>
</dbReference>
<dbReference type="EMBL" id="BAABCM010000022">
    <property type="protein sequence ID" value="GAA3853716.1"/>
    <property type="molecule type" value="Genomic_DNA"/>
</dbReference>
<dbReference type="InterPro" id="IPR005119">
    <property type="entry name" value="LysR_subst-bd"/>
</dbReference>
<dbReference type="Proteomes" id="UP001501624">
    <property type="component" value="Unassembled WGS sequence"/>
</dbReference>
<reference evidence="7" key="1">
    <citation type="journal article" date="2019" name="Int. J. Syst. Evol. Microbiol.">
        <title>The Global Catalogue of Microorganisms (GCM) 10K type strain sequencing project: providing services to taxonomists for standard genome sequencing and annotation.</title>
        <authorList>
            <consortium name="The Broad Institute Genomics Platform"/>
            <consortium name="The Broad Institute Genome Sequencing Center for Infectious Disease"/>
            <person name="Wu L."/>
            <person name="Ma J."/>
        </authorList>
    </citation>
    <scope>NUCLEOTIDE SEQUENCE [LARGE SCALE GENOMIC DNA]</scope>
    <source>
        <strain evidence="7">JCM 17017</strain>
    </source>
</reference>
<name>A0ABP7JTW2_9PSEU</name>
<evidence type="ECO:0000256" key="1">
    <source>
        <dbReference type="ARBA" id="ARBA00009437"/>
    </source>
</evidence>
<dbReference type="PROSITE" id="PS50931">
    <property type="entry name" value="HTH_LYSR"/>
    <property type="match status" value="1"/>
</dbReference>
<evidence type="ECO:0000256" key="4">
    <source>
        <dbReference type="ARBA" id="ARBA00023163"/>
    </source>
</evidence>
<dbReference type="Pfam" id="PF00126">
    <property type="entry name" value="HTH_1"/>
    <property type="match status" value="1"/>
</dbReference>
<dbReference type="Pfam" id="PF03466">
    <property type="entry name" value="LysR_substrate"/>
    <property type="match status" value="1"/>
</dbReference>
<dbReference type="PANTHER" id="PTHR30346">
    <property type="entry name" value="TRANSCRIPTIONAL DUAL REGULATOR HCAR-RELATED"/>
    <property type="match status" value="1"/>
</dbReference>
<organism evidence="6 7">
    <name type="scientific">Amycolatopsis tucumanensis</name>
    <dbReference type="NCBI Taxonomy" id="401106"/>
    <lineage>
        <taxon>Bacteria</taxon>
        <taxon>Bacillati</taxon>
        <taxon>Actinomycetota</taxon>
        <taxon>Actinomycetes</taxon>
        <taxon>Pseudonocardiales</taxon>
        <taxon>Pseudonocardiaceae</taxon>
        <taxon>Amycolatopsis</taxon>
    </lineage>
</organism>
<comment type="similarity">
    <text evidence="1">Belongs to the LysR transcriptional regulatory family.</text>
</comment>
<dbReference type="InterPro" id="IPR000847">
    <property type="entry name" value="LysR_HTH_N"/>
</dbReference>
<keyword evidence="7" id="KW-1185">Reference proteome</keyword>
<comment type="caution">
    <text evidence="6">The sequence shown here is derived from an EMBL/GenBank/DDBJ whole genome shotgun (WGS) entry which is preliminary data.</text>
</comment>
<evidence type="ECO:0000256" key="2">
    <source>
        <dbReference type="ARBA" id="ARBA00023015"/>
    </source>
</evidence>
<evidence type="ECO:0000256" key="3">
    <source>
        <dbReference type="ARBA" id="ARBA00023125"/>
    </source>
</evidence>
<dbReference type="InterPro" id="IPR036388">
    <property type="entry name" value="WH-like_DNA-bd_sf"/>
</dbReference>